<proteinExistence type="predicted"/>
<dbReference type="InterPro" id="IPR000504">
    <property type="entry name" value="RRM_dom"/>
</dbReference>
<feature type="domain" description="RRM" evidence="5">
    <location>
        <begin position="188"/>
        <end position="262"/>
    </location>
</feature>
<feature type="region of interest" description="Disordered" evidence="4">
    <location>
        <begin position="632"/>
        <end position="652"/>
    </location>
</feature>
<dbReference type="InterPro" id="IPR012677">
    <property type="entry name" value="Nucleotide-bd_a/b_plait_sf"/>
</dbReference>
<dbReference type="InterPro" id="IPR035979">
    <property type="entry name" value="RBD_domain_sf"/>
</dbReference>
<dbReference type="SUPFAM" id="SSF54928">
    <property type="entry name" value="RNA-binding domain, RBD"/>
    <property type="match status" value="3"/>
</dbReference>
<dbReference type="RefSeq" id="XP_053530518.1">
    <property type="nucleotide sequence ID" value="XM_053674543.1"/>
</dbReference>
<evidence type="ECO:0000313" key="7">
    <source>
        <dbReference type="RefSeq" id="XP_053530518.1"/>
    </source>
</evidence>
<organism evidence="6 7">
    <name type="scientific">Ictalurus punctatus</name>
    <name type="common">Channel catfish</name>
    <name type="synonym">Silurus punctatus</name>
    <dbReference type="NCBI Taxonomy" id="7998"/>
    <lineage>
        <taxon>Eukaryota</taxon>
        <taxon>Metazoa</taxon>
        <taxon>Chordata</taxon>
        <taxon>Craniata</taxon>
        <taxon>Vertebrata</taxon>
        <taxon>Euteleostomi</taxon>
        <taxon>Actinopterygii</taxon>
        <taxon>Neopterygii</taxon>
        <taxon>Teleostei</taxon>
        <taxon>Ostariophysi</taxon>
        <taxon>Siluriformes</taxon>
        <taxon>Ictaluridae</taxon>
        <taxon>Ictalurus</taxon>
    </lineage>
</organism>
<dbReference type="Gene3D" id="3.30.70.330">
    <property type="match status" value="4"/>
</dbReference>
<feature type="domain" description="RRM" evidence="5">
    <location>
        <begin position="96"/>
        <end position="172"/>
    </location>
</feature>
<dbReference type="SMART" id="SM00360">
    <property type="entry name" value="RRM"/>
    <property type="match status" value="4"/>
</dbReference>
<keyword evidence="1" id="KW-0677">Repeat</keyword>
<dbReference type="GO" id="GO:0003723">
    <property type="term" value="F:RNA binding"/>
    <property type="evidence" value="ECO:0007669"/>
    <property type="project" value="UniProtKB-UniRule"/>
</dbReference>
<dbReference type="AlphaFoldDB" id="A0A9F7R5K2"/>
<evidence type="ECO:0000256" key="2">
    <source>
        <dbReference type="ARBA" id="ARBA00022884"/>
    </source>
</evidence>
<evidence type="ECO:0000256" key="3">
    <source>
        <dbReference type="PROSITE-ProRule" id="PRU00176"/>
    </source>
</evidence>
<keyword evidence="6" id="KW-1185">Reference proteome</keyword>
<reference evidence="7" key="2">
    <citation type="submission" date="2025-08" db="UniProtKB">
        <authorList>
            <consortium name="RefSeq"/>
        </authorList>
    </citation>
    <scope>IDENTIFICATION</scope>
    <source>
        <tissue evidence="7">Blood</tissue>
    </source>
</reference>
<evidence type="ECO:0000313" key="6">
    <source>
        <dbReference type="Proteomes" id="UP000221080"/>
    </source>
</evidence>
<protein>
    <submittedName>
        <fullName evidence="7">Polyadenylate-binding protein 1 isoform X1</fullName>
    </submittedName>
</protein>
<dbReference type="OrthoDB" id="19742at2759"/>
<keyword evidence="2 3" id="KW-0694">RNA-binding</keyword>
<gene>
    <name evidence="7" type="primary">LOC108255406</name>
</gene>
<dbReference type="PANTHER" id="PTHR24012">
    <property type="entry name" value="RNA BINDING PROTEIN"/>
    <property type="match status" value="1"/>
</dbReference>
<accession>A0A9F7R5K2</accession>
<evidence type="ECO:0000256" key="4">
    <source>
        <dbReference type="SAM" id="MobiDB-lite"/>
    </source>
</evidence>
<dbReference type="InterPro" id="IPR003954">
    <property type="entry name" value="RRM_euk-type"/>
</dbReference>
<reference evidence="6" key="1">
    <citation type="journal article" date="2016" name="Nat. Commun.">
        <title>The channel catfish genome sequence provides insights into the evolution of scale formation in teleosts.</title>
        <authorList>
            <person name="Liu Z."/>
            <person name="Liu S."/>
            <person name="Yao J."/>
            <person name="Bao L."/>
            <person name="Zhang J."/>
            <person name="Li Y."/>
            <person name="Jiang C."/>
            <person name="Sun L."/>
            <person name="Wang R."/>
            <person name="Zhang Y."/>
            <person name="Zhou T."/>
            <person name="Zeng Q."/>
            <person name="Fu Q."/>
            <person name="Gao S."/>
            <person name="Li N."/>
            <person name="Koren S."/>
            <person name="Jiang Y."/>
            <person name="Zimin A."/>
            <person name="Xu P."/>
            <person name="Phillippy A.M."/>
            <person name="Geng X."/>
            <person name="Song L."/>
            <person name="Sun F."/>
            <person name="Li C."/>
            <person name="Wang X."/>
            <person name="Chen A."/>
            <person name="Jin Y."/>
            <person name="Yuan Z."/>
            <person name="Yang Y."/>
            <person name="Tan S."/>
            <person name="Peatman E."/>
            <person name="Lu J."/>
            <person name="Qin Z."/>
            <person name="Dunham R."/>
            <person name="Li Z."/>
            <person name="Sonstegard T."/>
            <person name="Feng J."/>
            <person name="Danzmann R.G."/>
            <person name="Schroeder S."/>
            <person name="Scheffler B."/>
            <person name="Duke M.V."/>
            <person name="Ballard L."/>
            <person name="Kucuktas H."/>
            <person name="Kaltenboeck L."/>
            <person name="Liu H."/>
            <person name="Armbruster J."/>
            <person name="Xie Y."/>
            <person name="Kirby M.L."/>
            <person name="Tian Y."/>
            <person name="Flanagan M.E."/>
            <person name="Mu W."/>
            <person name="Waldbieser G.C."/>
        </authorList>
    </citation>
    <scope>NUCLEOTIDE SEQUENCE [LARGE SCALE GENOMIC DNA]</scope>
    <source>
        <strain evidence="6">SDA103</strain>
    </source>
</reference>
<name>A0A9F7R5K2_ICTPU</name>
<dbReference type="KEGG" id="ipu:108255406"/>
<sequence>MNQKSVMSSLYVGGLHPEVMENMLVEKFSPAGRIHSIRLCRDRKTGSSLGYAFVNFHRRAEAERALEMLNYEPLMGRPMRIMWSHKDSSLRNTGMGKLFVRNLDNSIGNMALHDIFSTFGKVLSCTVVNNETGSKGYGIVHFESLEAANMAIERLNGKLLNGCKVFVERFKPYEGHKAEAGPHSQDFTNIYIRNLGEVVDETKLKNIFSKFGPVLKVHVETDEDKRSGYVKFEKHEDAQKAVEEMNGMVMYGKQMYVTQAQTKAEQPNHKFEQVKMENCRSRGSGFVHPSSSQEATKARNLHWTAQTMEPQRQLQLSDVQNMPDGVEPAPGHQQTSGTITPSSSQVPCVTVESTVITTPTSVDTVQVADSEPAVESVSAEHTVPAVESVPAEHTVPAVESVPAEHTVPAVESVPAEHTVPAVESVPAEHTVPAVDSVPAEHTVPAVESVPVVDTLPAVESVPVPAADKLPAPTQAPNADVICLPSTCMVSESEAGNMAIERPNGKLLNARKVFVERFKPREEHKAEAGPHSQFFTNIYIRNLGEVVDETKLKNIFSKFGPVLNVHVVTDVNRKPKRSGYVKFEKHEDAQKAVQEMNGMVMYGKQMYVTRAQTKAERPNHKFEQVKMENCRSRGSGFVHSSSSQEATMARNLH</sequence>
<dbReference type="PROSITE" id="PS50102">
    <property type="entry name" value="RRM"/>
    <property type="match status" value="4"/>
</dbReference>
<dbReference type="Proteomes" id="UP000221080">
    <property type="component" value="Chromosome 22"/>
</dbReference>
<feature type="domain" description="RRM" evidence="5">
    <location>
        <begin position="8"/>
        <end position="86"/>
    </location>
</feature>
<dbReference type="GeneID" id="108255406"/>
<evidence type="ECO:0000256" key="1">
    <source>
        <dbReference type="ARBA" id="ARBA00022737"/>
    </source>
</evidence>
<dbReference type="Pfam" id="PF00076">
    <property type="entry name" value="RRM_1"/>
    <property type="match status" value="4"/>
</dbReference>
<evidence type="ECO:0000259" key="5">
    <source>
        <dbReference type="PROSITE" id="PS50102"/>
    </source>
</evidence>
<feature type="domain" description="RRM" evidence="5">
    <location>
        <begin position="535"/>
        <end position="612"/>
    </location>
</feature>
<dbReference type="SMART" id="SM00361">
    <property type="entry name" value="RRM_1"/>
    <property type="match status" value="3"/>
</dbReference>
<feature type="compositionally biased region" description="Low complexity" evidence="4">
    <location>
        <begin position="632"/>
        <end position="642"/>
    </location>
</feature>